<feature type="transmembrane region" description="Helical" evidence="1">
    <location>
        <begin position="34"/>
        <end position="55"/>
    </location>
</feature>
<dbReference type="AlphaFoldDB" id="A0A9W8A989"/>
<keyword evidence="4" id="KW-1185">Reference proteome</keyword>
<dbReference type="InterPro" id="IPR002654">
    <property type="entry name" value="Glyco_trans_25"/>
</dbReference>
<keyword evidence="1" id="KW-1133">Transmembrane helix</keyword>
<evidence type="ECO:0000259" key="2">
    <source>
        <dbReference type="Pfam" id="PF01755"/>
    </source>
</evidence>
<keyword evidence="1" id="KW-0472">Membrane</keyword>
<feature type="domain" description="Glycosyl transferase family 25" evidence="2">
    <location>
        <begin position="100"/>
        <end position="268"/>
    </location>
</feature>
<evidence type="ECO:0000313" key="3">
    <source>
        <dbReference type="EMBL" id="KAJ1926217.1"/>
    </source>
</evidence>
<comment type="caution">
    <text evidence="3">The sequence shown here is derived from an EMBL/GenBank/DDBJ whole genome shotgun (WGS) entry which is preliminary data.</text>
</comment>
<dbReference type="Proteomes" id="UP001150569">
    <property type="component" value="Unassembled WGS sequence"/>
</dbReference>
<dbReference type="Pfam" id="PF01755">
    <property type="entry name" value="Glyco_transf_25"/>
    <property type="match status" value="1"/>
</dbReference>
<proteinExistence type="predicted"/>
<accession>A0A9W8A989</accession>
<evidence type="ECO:0000313" key="4">
    <source>
        <dbReference type="Proteomes" id="UP001150569"/>
    </source>
</evidence>
<reference evidence="3" key="1">
    <citation type="submission" date="2022-07" db="EMBL/GenBank/DDBJ databases">
        <title>Phylogenomic reconstructions and comparative analyses of Kickxellomycotina fungi.</title>
        <authorList>
            <person name="Reynolds N.K."/>
            <person name="Stajich J.E."/>
            <person name="Barry K."/>
            <person name="Grigoriev I.V."/>
            <person name="Crous P."/>
            <person name="Smith M.E."/>
        </authorList>
    </citation>
    <scope>NUCLEOTIDE SEQUENCE</scope>
    <source>
        <strain evidence="3">RSA 861</strain>
    </source>
</reference>
<sequence>MRSDSYSLVGSTAPHGDDFLAPSKPPTKSRRARYLGALLAILAFGCLCIVAATFLTGRSAPVATTAAGPLRPAANATPPAPLASIVSPAPSIPPSNLGFDQIFMLNLAQRTDRRQSMQDLADFLHLNLTVVPATDKDYVLAHPVPGAGGSLRPAQVACWQSHMHIYQMVVDNPSIHSALILEDDVDISYLIHDEAARLLDAARSHNWDMLYLGHCSGFEGKADKLLDADAHLYLAQYPVCTHGYAVSKAGAGKLLKELAKLNGPIDLTINSLKDQHKLDVLISSPPLIVQSHFDGDTSDINTDGNNGMTGGDLAYSGRKHLALMLKASKASNK</sequence>
<keyword evidence="1" id="KW-0812">Transmembrane</keyword>
<organism evidence="3 4">
    <name type="scientific">Tieghemiomyces parasiticus</name>
    <dbReference type="NCBI Taxonomy" id="78921"/>
    <lineage>
        <taxon>Eukaryota</taxon>
        <taxon>Fungi</taxon>
        <taxon>Fungi incertae sedis</taxon>
        <taxon>Zoopagomycota</taxon>
        <taxon>Kickxellomycotina</taxon>
        <taxon>Dimargaritomycetes</taxon>
        <taxon>Dimargaritales</taxon>
        <taxon>Dimargaritaceae</taxon>
        <taxon>Tieghemiomyces</taxon>
    </lineage>
</organism>
<dbReference type="EMBL" id="JANBPT010000182">
    <property type="protein sequence ID" value="KAJ1926217.1"/>
    <property type="molecule type" value="Genomic_DNA"/>
</dbReference>
<protein>
    <recommendedName>
        <fullName evidence="2">Glycosyl transferase family 25 domain-containing protein</fullName>
    </recommendedName>
</protein>
<evidence type="ECO:0000256" key="1">
    <source>
        <dbReference type="SAM" id="Phobius"/>
    </source>
</evidence>
<name>A0A9W8A989_9FUNG</name>
<dbReference type="CDD" id="cd06532">
    <property type="entry name" value="Glyco_transf_25"/>
    <property type="match status" value="1"/>
</dbReference>
<gene>
    <name evidence="3" type="ORF">IWQ60_003998</name>
</gene>
<dbReference type="OrthoDB" id="47375at2759"/>